<accession>D9PKC3</accession>
<protein>
    <submittedName>
        <fullName evidence="1">Uncharacterized protein</fullName>
    </submittedName>
</protein>
<evidence type="ECO:0000313" key="1">
    <source>
        <dbReference type="EMBL" id="EFK95992.1"/>
    </source>
</evidence>
<dbReference type="EMBL" id="ADZX01000596">
    <property type="protein sequence ID" value="EFK95992.1"/>
    <property type="molecule type" value="Genomic_DNA"/>
</dbReference>
<reference evidence="1" key="1">
    <citation type="submission" date="2010-07" db="EMBL/GenBank/DDBJ databases">
        <authorList>
            <consortium name="CONSOLIDER consortium CSD2007-00005"/>
            <person name="Guazzaroni M.-E."/>
            <person name="Richter M."/>
            <person name="Garcia-Salamanca A."/>
            <person name="Yarza P."/>
            <person name="Ferrer M."/>
        </authorList>
    </citation>
    <scope>NUCLEOTIDE SEQUENCE</scope>
</reference>
<proteinExistence type="predicted"/>
<dbReference type="Pfam" id="PF14907">
    <property type="entry name" value="NTP_transf_5"/>
    <property type="match status" value="1"/>
</dbReference>
<comment type="caution">
    <text evidence="1">The sequence shown here is derived from an EMBL/GenBank/DDBJ whole genome shotgun (WGS) entry which is preliminary data.</text>
</comment>
<organism evidence="1">
    <name type="scientific">sediment metagenome</name>
    <dbReference type="NCBI Taxonomy" id="749907"/>
    <lineage>
        <taxon>unclassified sequences</taxon>
        <taxon>metagenomes</taxon>
        <taxon>ecological metagenomes</taxon>
    </lineage>
</organism>
<gene>
    <name evidence="1" type="ORF">LDC_1988</name>
</gene>
<dbReference type="InterPro" id="IPR039498">
    <property type="entry name" value="NTP_transf_5"/>
</dbReference>
<dbReference type="AlphaFoldDB" id="D9PKC3"/>
<name>D9PKC3_9ZZZZ</name>
<sequence>MLARCWHVDPHTDGQVSIELHWDLESPRFSFGLAELLRADTPDSLVVAGVPIRSPSAPLLLLLLCEHGTKHAWDRLGWVADVAELLAQRGSAIWSTTWNLARRAHLTRALLVGIGLAESLLQAPLPHDASSRLSRDRVAQRLARVAAAHVFNPLPSPLNAVFWHAFFAACLDRPADSLTHLDNVLFASTPREWQRVDLPPSLAFLYRALRPLSLAERLAGFRHR</sequence>
<reference evidence="1" key="2">
    <citation type="journal article" date="2011" name="Microb. Ecol.">
        <title>Taxonomic and Functional Metagenomic Profiling of the Microbial Community in the Anoxic Sediment of a Sub-saline Shallow Lake (Laguna de Carrizo, Central Spain).</title>
        <authorList>
            <person name="Ferrer M."/>
            <person name="Guazzaroni M.E."/>
            <person name="Richter M."/>
            <person name="Garcia-Salamanca A."/>
            <person name="Yarza P."/>
            <person name="Suarez-Suarez A."/>
            <person name="Solano J."/>
            <person name="Alcaide M."/>
            <person name="van Dillewijn P."/>
            <person name="Molina-Henares M.A."/>
            <person name="Lopez-Cortes N."/>
            <person name="Al-Ramahi Y."/>
            <person name="Guerrero C."/>
            <person name="Acosta A."/>
            <person name="de Eugenio L.I."/>
            <person name="Martinez V."/>
            <person name="Marques S."/>
            <person name="Rojo F."/>
            <person name="Santero E."/>
            <person name="Genilloud O."/>
            <person name="Perez-Perez J."/>
            <person name="Rossello-Mora R."/>
            <person name="Ramos J.L."/>
        </authorList>
    </citation>
    <scope>NUCLEOTIDE SEQUENCE</scope>
</reference>